<dbReference type="GO" id="GO:0020037">
    <property type="term" value="F:heme binding"/>
    <property type="evidence" value="ECO:0007669"/>
    <property type="project" value="InterPro"/>
</dbReference>
<dbReference type="Pfam" id="PF00970">
    <property type="entry name" value="FAD_binding_6"/>
    <property type="match status" value="1"/>
</dbReference>
<evidence type="ECO:0000313" key="19">
    <source>
        <dbReference type="Proteomes" id="UP000253551"/>
    </source>
</evidence>
<dbReference type="InterPro" id="IPR036374">
    <property type="entry name" value="OxRdtase_Mopterin-bd_sf"/>
</dbReference>
<evidence type="ECO:0000256" key="11">
    <source>
        <dbReference type="ARBA" id="ARBA00022723"/>
    </source>
</evidence>
<dbReference type="PROSITE" id="PS00191">
    <property type="entry name" value="CYTOCHROME_B5_1"/>
    <property type="match status" value="1"/>
</dbReference>
<sequence>MAPNIELIQENCGLNVPNKSTGIIDPKDIGTPDAYVSRDPFLIRLTGKHPLNAEPPVKLLLESGFITPNGLHIVRNHGPVPKNNWDTHTITIGGLVNRPITITMNNLLQMEPHTLPVTICCAGNRRKEQNMIRPSIGFSWGSAGVGTAYWTGVFLRDVINTFAQGLKPEALHICMEGNDNTAKGPYGTSITVQRAMSPEYDVLLAYKMNGELLPYDHGFPLRCIVPGCIGGRSVKWLSKIEATTYISKNPFQDADNKVFPPNVLSADQATTEQWWSIPEYSVYDLNVNSVIAAPFHGTKVPLNNLSAIITLKGYAYGGSNRKITRCEITLDDGKSWRLANIHTKLKTEADQYAAQHFGATLTNSNKSYLQTRHWTWVHWSLDIPISDLLGVKEICLKCWNDANNSQPRDITWSLMGMLNNCWYRVKLHLIREPTLSLLFQHPTTLPGDETLQGIDLPGWMEEANITPDANKKDRQKKPVNNNLKIYTEEQVSKHTTEDDCWLIYKGLVYDCTQFLDKHPGGASSIALAAGTDCTEEFDAIHSQKAKDMLEEYLIGQIEKKVQTNSQQEKDIVKTQIISHKSALDKSFFDPRTWKNLVLEKKEFMSPSICKFTFGIHEDESNAFLSLPVGMHVYIKVKQEVYGQSSSKKLVIRAYTPSKVTSRTIEFVIKIYYPYNDIPGGQLTTALDKVRIGETVEFKGPVGEIEYHGDGEVSIKHDRRCVKQIGMIAGGTGITPMWQIIQALENDQNRPLISLIYCARSLHEIIFQKELDDLQMKYGSDRFRVRFILSDSPKQEWKGGSGRFCMAELQEYLFLKDENELTDRIVFLCGPEPMLENCCKPLLKEAFGEEYYSNNVFTF</sequence>
<dbReference type="InterPro" id="IPR036400">
    <property type="entry name" value="Cyt_B5-like_heme/steroid_sf"/>
</dbReference>
<evidence type="ECO:0000256" key="1">
    <source>
        <dbReference type="ARBA" id="ARBA00001924"/>
    </source>
</evidence>
<evidence type="ECO:0000256" key="3">
    <source>
        <dbReference type="ARBA" id="ARBA00001974"/>
    </source>
</evidence>
<dbReference type="Pfam" id="PF00174">
    <property type="entry name" value="Oxidored_molyb"/>
    <property type="match status" value="1"/>
</dbReference>
<dbReference type="Gene3D" id="2.60.40.650">
    <property type="match status" value="1"/>
</dbReference>
<accession>A0A367KX54</accession>
<evidence type="ECO:0000256" key="8">
    <source>
        <dbReference type="ARBA" id="ARBA00015499"/>
    </source>
</evidence>
<dbReference type="FunFam" id="3.10.120.10:FF:000007">
    <property type="entry name" value="Sulfite oxidase, mitochondrial"/>
    <property type="match status" value="1"/>
</dbReference>
<dbReference type="PROSITE" id="PS50255">
    <property type="entry name" value="CYTOCHROME_B5_2"/>
    <property type="match status" value="1"/>
</dbReference>
<evidence type="ECO:0000256" key="12">
    <source>
        <dbReference type="ARBA" id="ARBA00023002"/>
    </source>
</evidence>
<dbReference type="InterPro" id="IPR000572">
    <property type="entry name" value="OxRdtase_Mopterin-bd_dom"/>
</dbReference>
<keyword evidence="10" id="KW-0349">Heme</keyword>
<dbReference type="GO" id="GO:0006790">
    <property type="term" value="P:sulfur compound metabolic process"/>
    <property type="evidence" value="ECO:0007669"/>
    <property type="project" value="TreeGrafter"/>
</dbReference>
<gene>
    <name evidence="18" type="ORF">CU098_011875</name>
</gene>
<dbReference type="PANTHER" id="PTHR19372:SF7">
    <property type="entry name" value="SULFITE OXIDASE, MITOCHONDRIAL"/>
    <property type="match status" value="1"/>
</dbReference>
<name>A0A367KX54_RHIST</name>
<evidence type="ECO:0000256" key="13">
    <source>
        <dbReference type="ARBA" id="ARBA00023004"/>
    </source>
</evidence>
<dbReference type="SUPFAM" id="SSF56524">
    <property type="entry name" value="Oxidoreductase molybdopterin-binding domain"/>
    <property type="match status" value="1"/>
</dbReference>
<evidence type="ECO:0000256" key="9">
    <source>
        <dbReference type="ARBA" id="ARBA00022505"/>
    </source>
</evidence>
<reference evidence="18 19" key="1">
    <citation type="journal article" date="2018" name="G3 (Bethesda)">
        <title>Phylogenetic and Phylogenomic Definition of Rhizopus Species.</title>
        <authorList>
            <person name="Gryganskyi A.P."/>
            <person name="Golan J."/>
            <person name="Dolatabadi S."/>
            <person name="Mondo S."/>
            <person name="Robb S."/>
            <person name="Idnurm A."/>
            <person name="Muszewska A."/>
            <person name="Steczkiewicz K."/>
            <person name="Masonjones S."/>
            <person name="Liao H.L."/>
            <person name="Gajdeczka M.T."/>
            <person name="Anike F."/>
            <person name="Vuek A."/>
            <person name="Anishchenko I.M."/>
            <person name="Voigt K."/>
            <person name="de Hoog G.S."/>
            <person name="Smith M.E."/>
            <person name="Heitman J."/>
            <person name="Vilgalys R."/>
            <person name="Stajich J.E."/>
        </authorList>
    </citation>
    <scope>NUCLEOTIDE SEQUENCE [LARGE SCALE GENOMIC DNA]</scope>
    <source>
        <strain evidence="18 19">LSU 92-RS-03</strain>
    </source>
</reference>
<evidence type="ECO:0000256" key="6">
    <source>
        <dbReference type="ARBA" id="ARBA00011738"/>
    </source>
</evidence>
<dbReference type="CDD" id="cd06183">
    <property type="entry name" value="cyt_b5_reduct_like"/>
    <property type="match status" value="1"/>
</dbReference>
<dbReference type="GO" id="GO:0030151">
    <property type="term" value="F:molybdenum ion binding"/>
    <property type="evidence" value="ECO:0007669"/>
    <property type="project" value="InterPro"/>
</dbReference>
<keyword evidence="14" id="KW-0534">Nitrate assimilation</keyword>
<dbReference type="InterPro" id="IPR014756">
    <property type="entry name" value="Ig_E-set"/>
</dbReference>
<dbReference type="InterPro" id="IPR001199">
    <property type="entry name" value="Cyt_B5-like_heme/steroid-bd"/>
</dbReference>
<keyword evidence="12" id="KW-0560">Oxidoreductase</keyword>
<comment type="function">
    <text evidence="4">Nitrate reductase is a key enzyme involved in the first step of nitrate assimilation in plants, fungi and bacteria.</text>
</comment>
<dbReference type="EMBL" id="PJQM01000088">
    <property type="protein sequence ID" value="RCI06781.1"/>
    <property type="molecule type" value="Genomic_DNA"/>
</dbReference>
<evidence type="ECO:0000256" key="4">
    <source>
        <dbReference type="ARBA" id="ARBA00003838"/>
    </source>
</evidence>
<dbReference type="GO" id="GO:0043546">
    <property type="term" value="F:molybdopterin cofactor binding"/>
    <property type="evidence" value="ECO:0007669"/>
    <property type="project" value="InterPro"/>
</dbReference>
<feature type="domain" description="Cytochrome b5 heme-binding" evidence="16">
    <location>
        <begin position="483"/>
        <end position="558"/>
    </location>
</feature>
<dbReference type="SUPFAM" id="SSF63380">
    <property type="entry name" value="Riboflavin synthase domain-like"/>
    <property type="match status" value="1"/>
</dbReference>
<dbReference type="OrthoDB" id="432685at2759"/>
<evidence type="ECO:0000313" key="18">
    <source>
        <dbReference type="EMBL" id="RCI06781.1"/>
    </source>
</evidence>
<dbReference type="Pfam" id="PF00175">
    <property type="entry name" value="NAD_binding_1"/>
    <property type="match status" value="1"/>
</dbReference>
<dbReference type="Proteomes" id="UP000253551">
    <property type="component" value="Unassembled WGS sequence"/>
</dbReference>
<comment type="caution">
    <text evidence="18">The sequence shown here is derived from an EMBL/GenBank/DDBJ whole genome shotgun (WGS) entry which is preliminary data.</text>
</comment>
<keyword evidence="19" id="KW-1185">Reference proteome</keyword>
<dbReference type="PRINTS" id="PR00363">
    <property type="entry name" value="CYTOCHROMEB5"/>
</dbReference>
<dbReference type="InterPro" id="IPR008333">
    <property type="entry name" value="Cbr1-like_FAD-bd_dom"/>
</dbReference>
<dbReference type="PRINTS" id="PR00407">
    <property type="entry name" value="EUMOPTERIN"/>
</dbReference>
<dbReference type="SMART" id="SM01117">
    <property type="entry name" value="Cyt-b5"/>
    <property type="match status" value="1"/>
</dbReference>
<dbReference type="Gene3D" id="3.40.50.80">
    <property type="entry name" value="Nucleotide-binding domain of ferredoxin-NADP reductase (FNR) module"/>
    <property type="match status" value="1"/>
</dbReference>
<evidence type="ECO:0000256" key="15">
    <source>
        <dbReference type="ARBA" id="ARBA00049155"/>
    </source>
</evidence>
<dbReference type="STRING" id="4846.A0A367KX54"/>
<dbReference type="Gene3D" id="3.10.120.10">
    <property type="entry name" value="Cytochrome b5-like heme/steroid binding domain"/>
    <property type="match status" value="1"/>
</dbReference>
<dbReference type="Gene3D" id="2.40.30.10">
    <property type="entry name" value="Translation factors"/>
    <property type="match status" value="1"/>
</dbReference>
<evidence type="ECO:0000259" key="16">
    <source>
        <dbReference type="PROSITE" id="PS50255"/>
    </source>
</evidence>
<evidence type="ECO:0000256" key="2">
    <source>
        <dbReference type="ARBA" id="ARBA00001971"/>
    </source>
</evidence>
<keyword evidence="13" id="KW-0408">Iron</keyword>
<proteinExistence type="inferred from homology"/>
<evidence type="ECO:0000256" key="10">
    <source>
        <dbReference type="ARBA" id="ARBA00022617"/>
    </source>
</evidence>
<dbReference type="PROSITE" id="PS51384">
    <property type="entry name" value="FAD_FR"/>
    <property type="match status" value="1"/>
</dbReference>
<dbReference type="Pfam" id="PF03404">
    <property type="entry name" value="Mo-co_dimer"/>
    <property type="match status" value="1"/>
</dbReference>
<dbReference type="InterPro" id="IPR017927">
    <property type="entry name" value="FAD-bd_FR_type"/>
</dbReference>
<dbReference type="InterPro" id="IPR001433">
    <property type="entry name" value="OxRdtase_FAD/NAD-bd"/>
</dbReference>
<dbReference type="GO" id="GO:0042128">
    <property type="term" value="P:nitrate assimilation"/>
    <property type="evidence" value="ECO:0007669"/>
    <property type="project" value="UniProtKB-KW"/>
</dbReference>
<dbReference type="PROSITE" id="PS00559">
    <property type="entry name" value="MOLYBDOPTERIN_EUK"/>
    <property type="match status" value="1"/>
</dbReference>
<comment type="similarity">
    <text evidence="5">Belongs to the nitrate reductase family.</text>
</comment>
<dbReference type="Pfam" id="PF00173">
    <property type="entry name" value="Cyt-b5"/>
    <property type="match status" value="1"/>
</dbReference>
<dbReference type="PRINTS" id="PR00406">
    <property type="entry name" value="CYTB5RDTASE"/>
</dbReference>
<comment type="subunit">
    <text evidence="6">Homodimer.</text>
</comment>
<dbReference type="PANTHER" id="PTHR19372">
    <property type="entry name" value="SULFITE REDUCTASE"/>
    <property type="match status" value="1"/>
</dbReference>
<comment type="cofactor">
    <cofactor evidence="1">
        <name>Mo-molybdopterin</name>
        <dbReference type="ChEBI" id="CHEBI:71302"/>
    </cofactor>
</comment>
<organism evidence="18 19">
    <name type="scientific">Rhizopus stolonifer</name>
    <name type="common">Rhizopus nigricans</name>
    <dbReference type="NCBI Taxonomy" id="4846"/>
    <lineage>
        <taxon>Eukaryota</taxon>
        <taxon>Fungi</taxon>
        <taxon>Fungi incertae sedis</taxon>
        <taxon>Mucoromycota</taxon>
        <taxon>Mucoromycotina</taxon>
        <taxon>Mucoromycetes</taxon>
        <taxon>Mucorales</taxon>
        <taxon>Mucorineae</taxon>
        <taxon>Rhizopodaceae</taxon>
        <taxon>Rhizopus</taxon>
    </lineage>
</organism>
<evidence type="ECO:0000256" key="7">
    <source>
        <dbReference type="ARBA" id="ARBA00012673"/>
    </source>
</evidence>
<dbReference type="FunFam" id="3.90.420.10:FF:000003">
    <property type="entry name" value="Nitrate reductase"/>
    <property type="match status" value="1"/>
</dbReference>
<protein>
    <recommendedName>
        <fullName evidence="8">Nitrate reductase [NADPH]</fullName>
        <ecNumber evidence="7">1.7.1.3</ecNumber>
    </recommendedName>
</protein>
<dbReference type="InterPro" id="IPR005066">
    <property type="entry name" value="MoCF_OxRdtse_dimer"/>
</dbReference>
<evidence type="ECO:0000256" key="14">
    <source>
        <dbReference type="ARBA" id="ARBA00023063"/>
    </source>
</evidence>
<dbReference type="GO" id="GO:0008482">
    <property type="term" value="F:sulfite oxidase activity"/>
    <property type="evidence" value="ECO:0007669"/>
    <property type="project" value="TreeGrafter"/>
</dbReference>
<dbReference type="SUPFAM" id="SSF55856">
    <property type="entry name" value="Cytochrome b5-like heme/steroid binding domain"/>
    <property type="match status" value="1"/>
</dbReference>
<dbReference type="GO" id="GO:0050464">
    <property type="term" value="F:nitrate reductase (NADPH) activity"/>
    <property type="evidence" value="ECO:0007669"/>
    <property type="project" value="UniProtKB-EC"/>
</dbReference>
<dbReference type="SUPFAM" id="SSF81296">
    <property type="entry name" value="E set domains"/>
    <property type="match status" value="1"/>
</dbReference>
<keyword evidence="11" id="KW-0479">Metal-binding</keyword>
<feature type="domain" description="FAD-binding FR-type" evidence="17">
    <location>
        <begin position="590"/>
        <end position="707"/>
    </location>
</feature>
<dbReference type="Gene3D" id="3.90.420.10">
    <property type="entry name" value="Oxidoreductase, molybdopterin-binding domain"/>
    <property type="match status" value="1"/>
</dbReference>
<comment type="catalytic activity">
    <reaction evidence="15">
        <text>nitrite + NADP(+) + H2O = nitrate + NADPH + H(+)</text>
        <dbReference type="Rhea" id="RHEA:19061"/>
        <dbReference type="ChEBI" id="CHEBI:15377"/>
        <dbReference type="ChEBI" id="CHEBI:15378"/>
        <dbReference type="ChEBI" id="CHEBI:16301"/>
        <dbReference type="ChEBI" id="CHEBI:17632"/>
        <dbReference type="ChEBI" id="CHEBI:57783"/>
        <dbReference type="ChEBI" id="CHEBI:58349"/>
        <dbReference type="EC" id="1.7.1.3"/>
    </reaction>
</comment>
<dbReference type="InterPro" id="IPR018506">
    <property type="entry name" value="Cyt_B5_heme-BS"/>
</dbReference>
<comment type="cofactor">
    <cofactor evidence="3">
        <name>FAD</name>
        <dbReference type="ChEBI" id="CHEBI:57692"/>
    </cofactor>
</comment>
<dbReference type="EC" id="1.7.1.3" evidence="7"/>
<comment type="cofactor">
    <cofactor evidence="2">
        <name>heme</name>
        <dbReference type="ChEBI" id="CHEBI:30413"/>
    </cofactor>
</comment>
<dbReference type="InterPro" id="IPR039261">
    <property type="entry name" value="FNR_nucleotide-bd"/>
</dbReference>
<evidence type="ECO:0000256" key="5">
    <source>
        <dbReference type="ARBA" id="ARBA00006253"/>
    </source>
</evidence>
<keyword evidence="9" id="KW-0500">Molybdenum</keyword>
<dbReference type="SUPFAM" id="SSF52343">
    <property type="entry name" value="Ferredoxin reductase-like, C-terminal NADP-linked domain"/>
    <property type="match status" value="1"/>
</dbReference>
<dbReference type="InterPro" id="IPR017938">
    <property type="entry name" value="Riboflavin_synthase-like_b-brl"/>
</dbReference>
<dbReference type="InterPro" id="IPR008335">
    <property type="entry name" value="Mopterin_OxRdtase_euk"/>
</dbReference>
<evidence type="ECO:0000259" key="17">
    <source>
        <dbReference type="PROSITE" id="PS51384"/>
    </source>
</evidence>
<dbReference type="AlphaFoldDB" id="A0A367KX54"/>
<dbReference type="InterPro" id="IPR022407">
    <property type="entry name" value="OxRdtase_Mopterin_BS"/>
</dbReference>